<name>A0A8J7KUT6_9FIRM</name>
<evidence type="ECO:0000313" key="3">
    <source>
        <dbReference type="Proteomes" id="UP000623269"/>
    </source>
</evidence>
<comment type="caution">
    <text evidence="2">The sequence shown here is derived from an EMBL/GenBank/DDBJ whole genome shotgun (WGS) entry which is preliminary data.</text>
</comment>
<keyword evidence="2" id="KW-0808">Transferase</keyword>
<organism evidence="2 3">
    <name type="scientific">Mobilitalea sibirica</name>
    <dbReference type="NCBI Taxonomy" id="1462919"/>
    <lineage>
        <taxon>Bacteria</taxon>
        <taxon>Bacillati</taxon>
        <taxon>Bacillota</taxon>
        <taxon>Clostridia</taxon>
        <taxon>Lachnospirales</taxon>
        <taxon>Lachnospiraceae</taxon>
        <taxon>Mobilitalea</taxon>
    </lineage>
</organism>
<sequence>MMKQKLRVSYAHINNMGDLLNIHIIKKYFGYDIVQHNSITSELSGIGSGLNRYTLSQNFKRRIIQQISGLILPTVYIWGTGFISDDDGTTPFFRKNITFCALRGNLSKQRVEELIGRRLNIPTGDGGILASGLLDNKIQKRFELGIIPHFKEQHEIAFRDLNNKFKYSKIIDLKSDPIKVVKEIASCEYVISSSLHGLIIADSFNIPNQHIIVSDAPSGDGFKFKDYYSGYDLEHSPVYKNEINNISINTIIDNYKISPEQVNCKKNELIECFPFKKIGNRLKGECNEEYLLYSNKIS</sequence>
<proteinExistence type="predicted"/>
<accession>A0A8J7KUT6</accession>
<protein>
    <submittedName>
        <fullName evidence="2">Polysaccharide pyruvyl transferase family protein</fullName>
    </submittedName>
</protein>
<dbReference type="Proteomes" id="UP000623269">
    <property type="component" value="Unassembled WGS sequence"/>
</dbReference>
<evidence type="ECO:0000259" key="1">
    <source>
        <dbReference type="Pfam" id="PF04230"/>
    </source>
</evidence>
<dbReference type="GO" id="GO:0016740">
    <property type="term" value="F:transferase activity"/>
    <property type="evidence" value="ECO:0007669"/>
    <property type="project" value="UniProtKB-KW"/>
</dbReference>
<dbReference type="Pfam" id="PF04230">
    <property type="entry name" value="PS_pyruv_trans"/>
    <property type="match status" value="1"/>
</dbReference>
<dbReference type="InterPro" id="IPR007345">
    <property type="entry name" value="Polysacch_pyruvyl_Trfase"/>
</dbReference>
<feature type="domain" description="Polysaccharide pyruvyl transferase" evidence="1">
    <location>
        <begin position="76"/>
        <end position="207"/>
    </location>
</feature>
<evidence type="ECO:0000313" key="2">
    <source>
        <dbReference type="EMBL" id="MBH1939370.1"/>
    </source>
</evidence>
<keyword evidence="3" id="KW-1185">Reference proteome</keyword>
<dbReference type="AlphaFoldDB" id="A0A8J7KUT6"/>
<dbReference type="RefSeq" id="WP_197659600.1">
    <property type="nucleotide sequence ID" value="NZ_JAEAGR010000001.1"/>
</dbReference>
<gene>
    <name evidence="2" type="ORF">I5677_00520</name>
</gene>
<dbReference type="EMBL" id="JAEAGR010000001">
    <property type="protein sequence ID" value="MBH1939370.1"/>
    <property type="molecule type" value="Genomic_DNA"/>
</dbReference>
<reference evidence="2" key="1">
    <citation type="submission" date="2020-12" db="EMBL/GenBank/DDBJ databases">
        <title>M. sibirica DSM 26468T genome.</title>
        <authorList>
            <person name="Thieme N."/>
            <person name="Rettenmaier R."/>
            <person name="Zverlov V."/>
            <person name="Liebl W."/>
        </authorList>
    </citation>
    <scope>NUCLEOTIDE SEQUENCE</scope>
    <source>
        <strain evidence="2">DSM 26468</strain>
    </source>
</reference>